<keyword evidence="4" id="KW-1185">Reference proteome</keyword>
<organism evidence="2 4">
    <name type="scientific">Limosilactobacillus albertensis</name>
    <dbReference type="NCBI Taxonomy" id="2759752"/>
    <lineage>
        <taxon>Bacteria</taxon>
        <taxon>Bacillati</taxon>
        <taxon>Bacillota</taxon>
        <taxon>Bacilli</taxon>
        <taxon>Lactobacillales</taxon>
        <taxon>Lactobacillaceae</taxon>
        <taxon>Limosilactobacillus</taxon>
    </lineage>
</organism>
<dbReference type="EMBL" id="JACIVC010000013">
    <property type="protein sequence ID" value="MBB1068617.1"/>
    <property type="molecule type" value="Genomic_DNA"/>
</dbReference>
<keyword evidence="1" id="KW-0812">Transmembrane</keyword>
<evidence type="ECO:0000256" key="1">
    <source>
        <dbReference type="SAM" id="Phobius"/>
    </source>
</evidence>
<sequence>MKAKQKAFTFLESIIVLGIAALLVLITIPNFTKGQQIMAEDRFWRLLRYEWRRAQLRAEVGHQYIVIRYNKVGATLYFRGNDGIREIEIPQTLKVICFNEVTISPTGYTRARTQIFKSTVNNRLYRMKIQLAWGGYRLEEGDGRGLYDGR</sequence>
<reference evidence="4 5" key="1">
    <citation type="submission" date="2020-07" db="EMBL/GenBank/DDBJ databases">
        <title>Description of Limosilactobacillus balticus sp. nov., Limosilactobacillus agrestis sp. nov., Limosilactobacillus albertensis sp. nov., Limosilactobacillus rudii sp. nov., Limosilactobacillus fastidiosus sp. nov., five novel Limosilactobacillus species isolated from the vertebrate gastrointestinal tract, and proposal of 6 subspecies of Limosilactobacillus reuteri adapted to the gastrointestinal tract of specific vertebrate hosts.</title>
        <authorList>
            <person name="Li F."/>
            <person name="Cheng C."/>
            <person name="Zheng J."/>
            <person name="Quevedo R.M."/>
            <person name="Li J."/>
            <person name="Roos S."/>
            <person name="Gaenzle M.G."/>
            <person name="Walter J."/>
        </authorList>
    </citation>
    <scope>NUCLEOTIDE SEQUENCE [LARGE SCALE GENOMIC DNA]</scope>
    <source>
        <strain evidence="3 5">Lr3000</strain>
        <strain evidence="2 4">RRLNB_1_1</strain>
    </source>
</reference>
<dbReference type="SUPFAM" id="SSF54523">
    <property type="entry name" value="Pili subunits"/>
    <property type="match status" value="1"/>
</dbReference>
<evidence type="ECO:0000313" key="3">
    <source>
        <dbReference type="EMBL" id="MBB1123820.1"/>
    </source>
</evidence>
<dbReference type="Proteomes" id="UP000518316">
    <property type="component" value="Unassembled WGS sequence"/>
</dbReference>
<evidence type="ECO:0000313" key="5">
    <source>
        <dbReference type="Proteomes" id="UP000547628"/>
    </source>
</evidence>
<dbReference type="EMBL" id="JACIVD010000066">
    <property type="protein sequence ID" value="MBB1123820.1"/>
    <property type="molecule type" value="Genomic_DNA"/>
</dbReference>
<accession>A0A7W3TPQ6</accession>
<keyword evidence="1" id="KW-1133">Transmembrane helix</keyword>
<comment type="caution">
    <text evidence="2">The sequence shown here is derived from an EMBL/GenBank/DDBJ whole genome shotgun (WGS) entry which is preliminary data.</text>
</comment>
<feature type="transmembrane region" description="Helical" evidence="1">
    <location>
        <begin position="7"/>
        <end position="28"/>
    </location>
</feature>
<evidence type="ECO:0008006" key="6">
    <source>
        <dbReference type="Google" id="ProtNLM"/>
    </source>
</evidence>
<evidence type="ECO:0000313" key="4">
    <source>
        <dbReference type="Proteomes" id="UP000518316"/>
    </source>
</evidence>
<dbReference type="AlphaFoldDB" id="A0A7W3TPQ6"/>
<gene>
    <name evidence="2" type="ORF">H5S40_00165</name>
    <name evidence="3" type="ORF">H5S41_07610</name>
</gene>
<proteinExistence type="predicted"/>
<protein>
    <recommendedName>
        <fullName evidence="6">Prepilin-type N-terminal cleavage/methylation domain-containing protein</fullName>
    </recommendedName>
</protein>
<evidence type="ECO:0000313" key="2">
    <source>
        <dbReference type="EMBL" id="MBB1068617.1"/>
    </source>
</evidence>
<dbReference type="Proteomes" id="UP000547628">
    <property type="component" value="Unassembled WGS sequence"/>
</dbReference>
<name>A0A7W3TPQ6_9LACO</name>
<keyword evidence="1" id="KW-0472">Membrane</keyword>
<dbReference type="RefSeq" id="WP_182597381.1">
    <property type="nucleotide sequence ID" value="NZ_JACIVC010000013.1"/>
</dbReference>
<dbReference type="InterPro" id="IPR045584">
    <property type="entry name" value="Pilin-like"/>
</dbReference>